<keyword evidence="2 3" id="KW-0040">ANK repeat</keyword>
<dbReference type="SMART" id="SM00248">
    <property type="entry name" value="ANK"/>
    <property type="match status" value="13"/>
</dbReference>
<dbReference type="Gene3D" id="1.25.40.20">
    <property type="entry name" value="Ankyrin repeat-containing domain"/>
    <property type="match status" value="2"/>
</dbReference>
<dbReference type="PROSITE" id="PS50088">
    <property type="entry name" value="ANK_REPEAT"/>
    <property type="match status" value="13"/>
</dbReference>
<accession>A0A8D8FR06</accession>
<feature type="repeat" description="ANK" evidence="3">
    <location>
        <begin position="208"/>
        <end position="240"/>
    </location>
</feature>
<dbReference type="InterPro" id="IPR036770">
    <property type="entry name" value="Ankyrin_rpt-contain_sf"/>
</dbReference>
<feature type="repeat" description="ANK" evidence="3">
    <location>
        <begin position="276"/>
        <end position="308"/>
    </location>
</feature>
<dbReference type="InterPro" id="IPR027417">
    <property type="entry name" value="P-loop_NTPase"/>
</dbReference>
<reference evidence="5" key="1">
    <citation type="submission" date="2021-05" db="EMBL/GenBank/DDBJ databases">
        <authorList>
            <person name="Alioto T."/>
            <person name="Alioto T."/>
            <person name="Gomez Garrido J."/>
        </authorList>
    </citation>
    <scope>NUCLEOTIDE SEQUENCE</scope>
</reference>
<dbReference type="EMBL" id="HBUE01084703">
    <property type="protein sequence ID" value="CAG6479219.1"/>
    <property type="molecule type" value="Transcribed_RNA"/>
</dbReference>
<feature type="repeat" description="ANK" evidence="3">
    <location>
        <begin position="344"/>
        <end position="376"/>
    </location>
</feature>
<keyword evidence="1" id="KW-0677">Repeat</keyword>
<dbReference type="SUPFAM" id="SSF48403">
    <property type="entry name" value="Ankyrin repeat"/>
    <property type="match status" value="2"/>
</dbReference>
<feature type="repeat" description="ANK" evidence="3">
    <location>
        <begin position="242"/>
        <end position="274"/>
    </location>
</feature>
<feature type="repeat" description="ANK" evidence="3">
    <location>
        <begin position="1562"/>
        <end position="1594"/>
    </location>
</feature>
<dbReference type="PROSITE" id="PS50297">
    <property type="entry name" value="ANK_REP_REGION"/>
    <property type="match status" value="12"/>
</dbReference>
<dbReference type="PRINTS" id="PR01415">
    <property type="entry name" value="ANKYRIN"/>
</dbReference>
<dbReference type="Gene3D" id="3.40.50.300">
    <property type="entry name" value="P-loop containing nucleotide triphosphate hydrolases"/>
    <property type="match status" value="1"/>
</dbReference>
<evidence type="ECO:0000256" key="3">
    <source>
        <dbReference type="PROSITE-ProRule" id="PRU00023"/>
    </source>
</evidence>
<evidence type="ECO:0000259" key="4">
    <source>
        <dbReference type="Pfam" id="PF05729"/>
    </source>
</evidence>
<feature type="repeat" description="ANK" evidence="3">
    <location>
        <begin position="1529"/>
        <end position="1561"/>
    </location>
</feature>
<evidence type="ECO:0000256" key="1">
    <source>
        <dbReference type="ARBA" id="ARBA00022737"/>
    </source>
</evidence>
<organism evidence="5">
    <name type="scientific">Culex pipiens</name>
    <name type="common">House mosquito</name>
    <dbReference type="NCBI Taxonomy" id="7175"/>
    <lineage>
        <taxon>Eukaryota</taxon>
        <taxon>Metazoa</taxon>
        <taxon>Ecdysozoa</taxon>
        <taxon>Arthropoda</taxon>
        <taxon>Hexapoda</taxon>
        <taxon>Insecta</taxon>
        <taxon>Pterygota</taxon>
        <taxon>Neoptera</taxon>
        <taxon>Endopterygota</taxon>
        <taxon>Diptera</taxon>
        <taxon>Nematocera</taxon>
        <taxon>Culicoidea</taxon>
        <taxon>Culicidae</taxon>
        <taxon>Culicinae</taxon>
        <taxon>Culicini</taxon>
        <taxon>Culex</taxon>
        <taxon>Culex</taxon>
    </lineage>
</organism>
<dbReference type="Pfam" id="PF13637">
    <property type="entry name" value="Ank_4"/>
    <property type="match status" value="1"/>
</dbReference>
<feature type="domain" description="NACHT" evidence="4">
    <location>
        <begin position="998"/>
        <end position="1165"/>
    </location>
</feature>
<feature type="repeat" description="ANK" evidence="3">
    <location>
        <begin position="140"/>
        <end position="172"/>
    </location>
</feature>
<dbReference type="Pfam" id="PF12796">
    <property type="entry name" value="Ank_2"/>
    <property type="match status" value="3"/>
</dbReference>
<dbReference type="SUPFAM" id="SSF52540">
    <property type="entry name" value="P-loop containing nucleoside triphosphate hydrolases"/>
    <property type="match status" value="1"/>
</dbReference>
<dbReference type="PANTHER" id="PTHR24198:SF165">
    <property type="entry name" value="ANKYRIN REPEAT-CONTAINING PROTEIN-RELATED"/>
    <property type="match status" value="1"/>
</dbReference>
<protein>
    <submittedName>
        <fullName evidence="5">Ankyrin-3</fullName>
    </submittedName>
</protein>
<dbReference type="PANTHER" id="PTHR24198">
    <property type="entry name" value="ANKYRIN REPEAT AND PROTEIN KINASE DOMAIN-CONTAINING PROTEIN"/>
    <property type="match status" value="1"/>
</dbReference>
<sequence length="1662" mass="189977">MFIWEEFCASDIEKFEKFTNKFLDRLIKDDHVQLTNFLLGMAQNIKDDCKEIVFKATSLLDTLLSWLDSSGKKENKVISLLLGVVELSINSNEDCENVVKGIKRDSLKTLFFRASENGYTELNAVSLKEMPDLINDTTQEGWSALHFAAVAGQGEIVTDLIEREHKINEITFDNGQSALHMAVEKGHLDIVEILLRNKADVNISTTGTGVTALHLASENGHTETVELLLKNRASVNKKTIKNGSTALLLASKKGHTAVVELLLAYGADPNIKTDYWGFSPLYWAARNNSIEIVSLLEGKGAGIDTVTYFVGHTAMHIAILYGHTEIVEFLLAKGANIELATKVEGWTPLDLAIKYNAFKIITALKEAGAELRREVDTKGSFEIFGSLSGGKSILEGERSGIQEPRKAMKRKYLEPKSFIETFCKRPASPVLGQHYETKLLSMVLFRLLHVDQIKNFYLGNNLDEAGMFDDIVLRTIDAGGKSQVYCLQTRHKPKSSTVKFEGIVNSHDLRGAFNLNKYLESFLQIRYMFISTNEHAIFHGEYETTELELILFTPAKFIFPEDASYEYMGGCKIFQANKVGKNFRINCSGNITESFVVKSKEWHRNVISTILAKLVLLHKYDSKNLKESIEKLQKENVLSKFTDNAGSFNWLGLLQLYSNPQVKSISNKNVKQMCRDISNLLQEPLIPSHGEHVKLVTDFFGKLRMYSEQATEDELEEIIRRDIKAQHYEKDSTVYNMLHNAVESWWKQTGKVPFLSKSSNIFKKVLFETKLKEIHEKNKKDILSSEIKINSTAFEMNPKWVNLFYGAEFKKELCINIFSSLPQLCCLNLLQYLEYYSFDFLVVTEKSHMQDIYISEFKPQHLIVLFLPSIDVDSIGDFSKKVKQLIFITKQECVGNWRSIKEETSILDLEIQCQDKLLDSEVEFQGYSIQLSVLMENVPLKLIDAVTLEHLINKEKFSISKNIVFNQDDIENYYIERCLRNKRYKTPILKKNHKEYERVIIVAAEAGMGKSTLLPGIAKEIKQMEKKSATWIVRINLCEHSKLFYQWKQANTAIDENLAMNFLIDAARCEQNTSYESFETKLFRWYCEHFKIYLLVDGFDKISPDYADIVLLLLQTYKHNFTTQLWVTTRTGKNQKDLEESLEVCAYFLEPFTEDEIKRYLWKYWSFKLNIKSEINDLFNDYIKEFLLRYSKLNDYRGHKLISVPLQIKMIGMIFENSVKTFCNSNGSQVEFYDPNIVTLYDKFLNNFPEIENISTQLAVWTLYKHAENYPKLIDPVDSLLQEIQPFVDKSGIITQVIDSKPIFVFETAEFLAAKFIWNKYSSPPLEEFESFAKDILTHFIKNDTVQVAFYLHEMALNKTKQSERAAAPIACNILDTLFETLPNSWDSFHKKSISFLLRIVDNSMLFDKDCSKKLHALLQNKPPNSLAILLLKASESGYTRLVKLANELGNDGINITFDWLNRWTALHFAAHRGHKNIVKYLIKKKDSKNAVTMDKGENVLHIAAKAGFRDIVSMLLDHKVDVHGTTADGETALHLASKLGHVEIVRSLIKHEAAIHSRTKYGFTPLHFATKHGHIKVVNYLLGNGANPNEITNDLGFTPLHWAAKNNFPEIAERLIVNGAHISSISILNDQTPLHIARSYGNSEIENLLLGYEANPLSKTN</sequence>
<dbReference type="Pfam" id="PF05729">
    <property type="entry name" value="NACHT"/>
    <property type="match status" value="1"/>
</dbReference>
<feature type="repeat" description="ANK" evidence="3">
    <location>
        <begin position="1630"/>
        <end position="1662"/>
    </location>
</feature>
<feature type="repeat" description="ANK" evidence="3">
    <location>
        <begin position="174"/>
        <end position="206"/>
    </location>
</feature>
<feature type="repeat" description="ANK" evidence="3">
    <location>
        <begin position="1596"/>
        <end position="1628"/>
    </location>
</feature>
<evidence type="ECO:0000256" key="2">
    <source>
        <dbReference type="ARBA" id="ARBA00023043"/>
    </source>
</evidence>
<dbReference type="InterPro" id="IPR007111">
    <property type="entry name" value="NACHT_NTPase"/>
</dbReference>
<dbReference type="Pfam" id="PF00023">
    <property type="entry name" value="Ank"/>
    <property type="match status" value="3"/>
</dbReference>
<feature type="repeat" description="ANK" evidence="3">
    <location>
        <begin position="1462"/>
        <end position="1494"/>
    </location>
</feature>
<evidence type="ECO:0000313" key="5">
    <source>
        <dbReference type="EMBL" id="CAG6479219.1"/>
    </source>
</evidence>
<proteinExistence type="predicted"/>
<feature type="repeat" description="ANK" evidence="3">
    <location>
        <begin position="310"/>
        <end position="342"/>
    </location>
</feature>
<feature type="repeat" description="ANK" evidence="3">
    <location>
        <begin position="1496"/>
        <end position="1528"/>
    </location>
</feature>
<name>A0A8D8FR06_CULPI</name>
<dbReference type="InterPro" id="IPR002110">
    <property type="entry name" value="Ankyrin_rpt"/>
</dbReference>